<proteinExistence type="predicted"/>
<dbReference type="AlphaFoldDB" id="A0A1U7P3A4"/>
<comment type="caution">
    <text evidence="1">The sequence shown here is derived from an EMBL/GenBank/DDBJ whole genome shotgun (WGS) entry which is preliminary data.</text>
</comment>
<keyword evidence="2" id="KW-1185">Reference proteome</keyword>
<organism evidence="1 2">
    <name type="scientific">Deinococcus marmoris</name>
    <dbReference type="NCBI Taxonomy" id="249408"/>
    <lineage>
        <taxon>Bacteria</taxon>
        <taxon>Thermotogati</taxon>
        <taxon>Deinococcota</taxon>
        <taxon>Deinococci</taxon>
        <taxon>Deinococcales</taxon>
        <taxon>Deinococcaceae</taxon>
        <taxon>Deinococcus</taxon>
    </lineage>
</organism>
<gene>
    <name evidence="1" type="ORF">BOO71_0002164</name>
</gene>
<dbReference type="EMBL" id="MSTI01000026">
    <property type="protein sequence ID" value="OLV19636.1"/>
    <property type="molecule type" value="Genomic_DNA"/>
</dbReference>
<sequence length="38" mass="3869">MSAGPDGPAHQFSSLLLAFDYIERDLAAPPPGSGGGLR</sequence>
<name>A0A1U7P3A4_9DEIO</name>
<evidence type="ECO:0000313" key="1">
    <source>
        <dbReference type="EMBL" id="OLV19636.1"/>
    </source>
</evidence>
<evidence type="ECO:0000313" key="2">
    <source>
        <dbReference type="Proteomes" id="UP000186607"/>
    </source>
</evidence>
<accession>A0A1U7P3A4</accession>
<dbReference type="Proteomes" id="UP000186607">
    <property type="component" value="Unassembled WGS sequence"/>
</dbReference>
<protein>
    <submittedName>
        <fullName evidence="1">Uncharacterized protein</fullName>
    </submittedName>
</protein>
<reference evidence="1 2" key="1">
    <citation type="submission" date="2017-01" db="EMBL/GenBank/DDBJ databases">
        <title>Genome Analysis of Deinococcus marmoris KOPRI26562.</title>
        <authorList>
            <person name="Kim J.H."/>
            <person name="Oh H.-M."/>
        </authorList>
    </citation>
    <scope>NUCLEOTIDE SEQUENCE [LARGE SCALE GENOMIC DNA]</scope>
    <source>
        <strain evidence="1 2">KOPRI26562</strain>
    </source>
</reference>